<dbReference type="SUPFAM" id="SSF58113">
    <property type="entry name" value="Apolipoprotein A-I"/>
    <property type="match status" value="1"/>
</dbReference>
<dbReference type="EMBL" id="CP016761">
    <property type="protein sequence ID" value="ANX12199.1"/>
    <property type="molecule type" value="Genomic_DNA"/>
</dbReference>
<accession>A0A1B1Z4E2</accession>
<feature type="transmembrane region" description="Helical" evidence="1">
    <location>
        <begin position="329"/>
        <end position="348"/>
    </location>
</feature>
<keyword evidence="1" id="KW-0812">Transmembrane</keyword>
<feature type="transmembrane region" description="Helical" evidence="1">
    <location>
        <begin position="298"/>
        <end position="317"/>
    </location>
</feature>
<proteinExistence type="predicted"/>
<organism evidence="2 3">
    <name type="scientific">Fictibacillus arsenicus</name>
    <dbReference type="NCBI Taxonomy" id="255247"/>
    <lineage>
        <taxon>Bacteria</taxon>
        <taxon>Bacillati</taxon>
        <taxon>Bacillota</taxon>
        <taxon>Bacilli</taxon>
        <taxon>Bacillales</taxon>
        <taxon>Fictibacillaceae</taxon>
        <taxon>Fictibacillus</taxon>
    </lineage>
</organism>
<sequence length="442" mass="50505">MSIALEERITQHATYTNIDRVLQLLDEMDSSNLNTNKLQMLGRILETFTFLKEALDKVDPWLVSTTSLTNMNNTINQIASYLTNFRNDKNEQHLTNIFNHLENLLPYFTQFLVPKTPDDIEGIRSSVISFRKSVGQHLSNVEREAVDTSATLKINTEKLNELTGAIENQKGRIDSVISDFQNQFLNAQTNRNEEFNDFLKKAEDDFKENLSSYNDGFEKLVTTQKESFDTLNEGFEQQTENQQQSFDTLIDDLKSKVQSELDQIKEMNQKAEKILGIMSMKGLAQGYQKIANSEGNKAFVWNAISILSILGVLWFGYKFIILHEGTMTWTALISRVVLTGVGITLFTYCAKQATNHRNEERRNRKIELELASLDPYLKDLEETEQKKVKQSLVDKYFGVELPNTQTQQGQTQIQQNALETVSSNPQLLQAIAEKVTQIISTK</sequence>
<dbReference type="OrthoDB" id="1431451at2"/>
<dbReference type="KEGG" id="far:ABE41_009280"/>
<name>A0A1B1Z4E2_9BACL</name>
<evidence type="ECO:0000313" key="2">
    <source>
        <dbReference type="EMBL" id="ANX12199.1"/>
    </source>
</evidence>
<keyword evidence="3" id="KW-1185">Reference proteome</keyword>
<reference evidence="2 3" key="1">
    <citation type="submission" date="2016-08" db="EMBL/GenBank/DDBJ databases">
        <title>Complete genome sequence of Fictibacillus arsenicus G25-54, a strain with toxicity to nematodes and a potential arsenic-resistance activity.</title>
        <authorList>
            <person name="Zheng Z."/>
        </authorList>
    </citation>
    <scope>NUCLEOTIDE SEQUENCE [LARGE SCALE GENOMIC DNA]</scope>
    <source>
        <strain evidence="2 3">G25-54</strain>
    </source>
</reference>
<evidence type="ECO:0000313" key="3">
    <source>
        <dbReference type="Proteomes" id="UP000077412"/>
    </source>
</evidence>
<evidence type="ECO:0000256" key="1">
    <source>
        <dbReference type="SAM" id="Phobius"/>
    </source>
</evidence>
<protein>
    <submittedName>
        <fullName evidence="2">Uncharacterized protein</fullName>
    </submittedName>
</protein>
<keyword evidence="1" id="KW-1133">Transmembrane helix</keyword>
<gene>
    <name evidence="2" type="ORF">ABE41_009280</name>
</gene>
<dbReference type="Proteomes" id="UP000077412">
    <property type="component" value="Chromosome"/>
</dbReference>
<keyword evidence="1" id="KW-0472">Membrane</keyword>
<dbReference type="RefSeq" id="WP_066289203.1">
    <property type="nucleotide sequence ID" value="NZ_CP016761.1"/>
</dbReference>
<dbReference type="AlphaFoldDB" id="A0A1B1Z4E2"/>